<reference evidence="2 3" key="1">
    <citation type="submission" date="2021-06" db="EMBL/GenBank/DDBJ databases">
        <title>Genome sequence of Babesia caballi.</title>
        <authorList>
            <person name="Yamagishi J."/>
            <person name="Kidaka T."/>
            <person name="Ochi A."/>
        </authorList>
    </citation>
    <scope>NUCLEOTIDE SEQUENCE [LARGE SCALE GENOMIC DNA]</scope>
    <source>
        <strain evidence="2">USDA-D6B2</strain>
    </source>
</reference>
<dbReference type="RefSeq" id="XP_067713350.1">
    <property type="nucleotide sequence ID" value="XM_067857249.1"/>
</dbReference>
<keyword evidence="3" id="KW-1185">Reference proteome</keyword>
<dbReference type="Proteomes" id="UP001497744">
    <property type="component" value="Unassembled WGS sequence"/>
</dbReference>
<sequence>MSTCDGDLVTPQTLKDVLDFLTALNENSELKKQVEMKLKAKAEHYFTNVDDFTKGISVSLEDLLYNARTLRTYIRGSNNNAGENYFKIRNLGKDCAESCVDVLIGTFPRLHCTLYYLRFNVDPYFSAWGGGKWSTFTCNRDNNLNKWLKSGIGISPARGSYDTLFPGGYSSNELGNSVGRDLINPLQSLVGYSSAGALQLLLSYLLFSVPGWYHSDTATAVAFVKVFCKEVAEDSGLFRRKVANYPKLIGACKMLTENLHHITGLPDRAAMLVAMCQKSVERYKSILKVEAFDYYVTGLKKKLSSVTHNLESMTLHSKYWKATDLEVAKYAGPFPYGFMFGEAWKRYQWYNAGEKLHDAIKKLWDKGSGGGGSFPDLIEALSSSSGVSGSHSISNPRSSEPGSDGPRKPASSGSLSASLTTANAAGTATPAQTTPTNSESTAPTTSSRSRNSATNSVGQISPEARESPRGASDATPVASVSSDSTITIGSAAGGVAILGGGGAALYFLNVGGIKTLITGVP</sequence>
<dbReference type="EMBL" id="BPLF01000001">
    <property type="protein sequence ID" value="GIX61279.1"/>
    <property type="molecule type" value="Genomic_DNA"/>
</dbReference>
<dbReference type="GeneID" id="94192762"/>
<evidence type="ECO:0000256" key="1">
    <source>
        <dbReference type="SAM" id="MobiDB-lite"/>
    </source>
</evidence>
<feature type="region of interest" description="Disordered" evidence="1">
    <location>
        <begin position="385"/>
        <end position="482"/>
    </location>
</feature>
<evidence type="ECO:0000313" key="3">
    <source>
        <dbReference type="Proteomes" id="UP001497744"/>
    </source>
</evidence>
<organism evidence="2 3">
    <name type="scientific">Babesia caballi</name>
    <dbReference type="NCBI Taxonomy" id="5871"/>
    <lineage>
        <taxon>Eukaryota</taxon>
        <taxon>Sar</taxon>
        <taxon>Alveolata</taxon>
        <taxon>Apicomplexa</taxon>
        <taxon>Aconoidasida</taxon>
        <taxon>Piroplasmida</taxon>
        <taxon>Babesiidae</taxon>
        <taxon>Babesia</taxon>
    </lineage>
</organism>
<comment type="caution">
    <text evidence="2">The sequence shown here is derived from an EMBL/GenBank/DDBJ whole genome shotgun (WGS) entry which is preliminary data.</text>
</comment>
<accession>A0AAV4LN69</accession>
<name>A0AAV4LN69_BABCB</name>
<protein>
    <submittedName>
        <fullName evidence="2">Secreted antigen 1</fullName>
    </submittedName>
</protein>
<feature type="compositionally biased region" description="Low complexity" evidence="1">
    <location>
        <begin position="410"/>
        <end position="456"/>
    </location>
</feature>
<feature type="compositionally biased region" description="Low complexity" evidence="1">
    <location>
        <begin position="385"/>
        <end position="394"/>
    </location>
</feature>
<gene>
    <name evidence="2" type="ORF">BcabD6B2_07140</name>
</gene>
<evidence type="ECO:0000313" key="2">
    <source>
        <dbReference type="EMBL" id="GIX61279.1"/>
    </source>
</evidence>
<dbReference type="AlphaFoldDB" id="A0AAV4LN69"/>
<proteinExistence type="predicted"/>